<dbReference type="Pfam" id="PF00026">
    <property type="entry name" value="Asp"/>
    <property type="match status" value="1"/>
</dbReference>
<evidence type="ECO:0000259" key="7">
    <source>
        <dbReference type="PROSITE" id="PS51767"/>
    </source>
</evidence>
<feature type="signal peptide" evidence="6">
    <location>
        <begin position="1"/>
        <end position="22"/>
    </location>
</feature>
<dbReference type="InterPro" id="IPR033121">
    <property type="entry name" value="PEPTIDASE_A1"/>
</dbReference>
<feature type="chain" id="PRO_5034519809" description="Peptidase A1 domain-containing protein" evidence="6">
    <location>
        <begin position="23"/>
        <end position="503"/>
    </location>
</feature>
<keyword evidence="4" id="KW-1015">Disulfide bond</keyword>
<proteinExistence type="inferred from homology"/>
<keyword evidence="9" id="KW-1185">Reference proteome</keyword>
<feature type="domain" description="Peptidase A1" evidence="7">
    <location>
        <begin position="163"/>
        <end position="495"/>
    </location>
</feature>
<comment type="caution">
    <text evidence="8">The sequence shown here is derived from an EMBL/GenBank/DDBJ whole genome shotgun (WGS) entry which is preliminary data.</text>
</comment>
<dbReference type="PANTHER" id="PTHR47966:SF75">
    <property type="entry name" value="ENDOPEPTIDASE (CTSD), PUTATIVE (AFU_ORTHOLOGUE AFUA_4G07040)-RELATED"/>
    <property type="match status" value="1"/>
</dbReference>
<dbReference type="InterPro" id="IPR034164">
    <property type="entry name" value="Pepsin-like_dom"/>
</dbReference>
<comment type="similarity">
    <text evidence="1 5">Belongs to the peptidase A1 family.</text>
</comment>
<keyword evidence="5" id="KW-0378">Hydrolase</keyword>
<dbReference type="EMBL" id="JAACJP010000009">
    <property type="protein sequence ID" value="KAF5382085.1"/>
    <property type="molecule type" value="Genomic_DNA"/>
</dbReference>
<sequence length="503" mass="54456">MRLTLALLAAGLVLLALHDVNAHPAGSPFISIPISRIGSRTDVLPLPPTIVHQQHANRAIRRFEHLTGSHTHTSDDVLLANLQRRAAALPAHIQKRFYHPGLDLLHRLSIAGKHAPDSPVSNAQARPATFKADGDVREGVTPGRKPTFPHTIALDIQSKDIGYIGKVQIGTPPRDFMLLMDSGSADLWVGAEGCQDDDLWDDFEGCGDHTFLGPESSSTFNDTKKPWKIEYGTGAVSGTLVTDNIAIAGMKLPNHKFGVAKNESREFTPDYIPFDGLAGFAKSDISRQGTITLVEALHQAGRIPRAIVSYHIPRLADGHNYGELTLGALNPARYRAETLVQVRNISPFGFWEARVESVRVGGKDMRWKNRTAIFDTGTTLLVAPKADVDAIHRHIPGAWYDPDPYGLGTWTVPCVPAPSSSKKPVFALTLGGRAFNVDARDIPFLPIDEADPQGNCTSGITAGDIGGAEQWLVGDVFLKNVYMSTDVGSDMISFAKLKPASGK</sequence>
<evidence type="ECO:0000313" key="9">
    <source>
        <dbReference type="Proteomes" id="UP000565441"/>
    </source>
</evidence>
<evidence type="ECO:0000256" key="5">
    <source>
        <dbReference type="RuleBase" id="RU000454"/>
    </source>
</evidence>
<evidence type="ECO:0000313" key="8">
    <source>
        <dbReference type="EMBL" id="KAF5382085.1"/>
    </source>
</evidence>
<dbReference type="InterPro" id="IPR021109">
    <property type="entry name" value="Peptidase_aspartic_dom_sf"/>
</dbReference>
<feature type="active site" evidence="3">
    <location>
        <position position="181"/>
    </location>
</feature>
<gene>
    <name evidence="8" type="ORF">D9615_004313</name>
</gene>
<evidence type="ECO:0000256" key="2">
    <source>
        <dbReference type="ARBA" id="ARBA00022750"/>
    </source>
</evidence>
<evidence type="ECO:0000256" key="3">
    <source>
        <dbReference type="PIRSR" id="PIRSR601461-1"/>
    </source>
</evidence>
<dbReference type="GO" id="GO:0006508">
    <property type="term" value="P:proteolysis"/>
    <property type="evidence" value="ECO:0007669"/>
    <property type="project" value="UniProtKB-KW"/>
</dbReference>
<feature type="disulfide bond" evidence="4">
    <location>
        <begin position="194"/>
        <end position="206"/>
    </location>
</feature>
<keyword evidence="2 5" id="KW-0064">Aspartyl protease</keyword>
<keyword evidence="5" id="KW-0645">Protease</keyword>
<dbReference type="InterPro" id="IPR001461">
    <property type="entry name" value="Aspartic_peptidase_A1"/>
</dbReference>
<keyword evidence="6" id="KW-0732">Signal</keyword>
<dbReference type="PRINTS" id="PR00792">
    <property type="entry name" value="PEPSIN"/>
</dbReference>
<protein>
    <recommendedName>
        <fullName evidence="7">Peptidase A1 domain-containing protein</fullName>
    </recommendedName>
</protein>
<dbReference type="GO" id="GO:0004190">
    <property type="term" value="F:aspartic-type endopeptidase activity"/>
    <property type="evidence" value="ECO:0007669"/>
    <property type="project" value="UniProtKB-KW"/>
</dbReference>
<dbReference type="Proteomes" id="UP000565441">
    <property type="component" value="Unassembled WGS sequence"/>
</dbReference>
<evidence type="ECO:0000256" key="4">
    <source>
        <dbReference type="PIRSR" id="PIRSR601461-2"/>
    </source>
</evidence>
<dbReference type="PROSITE" id="PS51767">
    <property type="entry name" value="PEPTIDASE_A1"/>
    <property type="match status" value="1"/>
</dbReference>
<dbReference type="CDD" id="cd05471">
    <property type="entry name" value="pepsin_like"/>
    <property type="match status" value="1"/>
</dbReference>
<feature type="active site" evidence="3">
    <location>
        <position position="375"/>
    </location>
</feature>
<name>A0A8H5M5K4_9AGAR</name>
<dbReference type="PROSITE" id="PS00141">
    <property type="entry name" value="ASP_PROTEASE"/>
    <property type="match status" value="1"/>
</dbReference>
<dbReference type="InterPro" id="IPR001969">
    <property type="entry name" value="Aspartic_peptidase_AS"/>
</dbReference>
<evidence type="ECO:0000256" key="6">
    <source>
        <dbReference type="SAM" id="SignalP"/>
    </source>
</evidence>
<accession>A0A8H5M5K4</accession>
<dbReference type="PANTHER" id="PTHR47966">
    <property type="entry name" value="BETA-SITE APP-CLEAVING ENZYME, ISOFORM A-RELATED"/>
    <property type="match status" value="1"/>
</dbReference>
<dbReference type="AlphaFoldDB" id="A0A8H5M5K4"/>
<evidence type="ECO:0000256" key="1">
    <source>
        <dbReference type="ARBA" id="ARBA00007447"/>
    </source>
</evidence>
<organism evidence="8 9">
    <name type="scientific">Tricholomella constricta</name>
    <dbReference type="NCBI Taxonomy" id="117010"/>
    <lineage>
        <taxon>Eukaryota</taxon>
        <taxon>Fungi</taxon>
        <taxon>Dikarya</taxon>
        <taxon>Basidiomycota</taxon>
        <taxon>Agaricomycotina</taxon>
        <taxon>Agaricomycetes</taxon>
        <taxon>Agaricomycetidae</taxon>
        <taxon>Agaricales</taxon>
        <taxon>Tricholomatineae</taxon>
        <taxon>Lyophyllaceae</taxon>
        <taxon>Tricholomella</taxon>
    </lineage>
</organism>
<dbReference type="SUPFAM" id="SSF50630">
    <property type="entry name" value="Acid proteases"/>
    <property type="match status" value="1"/>
</dbReference>
<dbReference type="OrthoDB" id="2747330at2759"/>
<reference evidence="8 9" key="1">
    <citation type="journal article" date="2020" name="ISME J.">
        <title>Uncovering the hidden diversity of litter-decomposition mechanisms in mushroom-forming fungi.</title>
        <authorList>
            <person name="Floudas D."/>
            <person name="Bentzer J."/>
            <person name="Ahren D."/>
            <person name="Johansson T."/>
            <person name="Persson P."/>
            <person name="Tunlid A."/>
        </authorList>
    </citation>
    <scope>NUCLEOTIDE SEQUENCE [LARGE SCALE GENOMIC DNA]</scope>
    <source>
        <strain evidence="8 9">CBS 661.87</strain>
    </source>
</reference>
<dbReference type="Gene3D" id="2.40.70.10">
    <property type="entry name" value="Acid Proteases"/>
    <property type="match status" value="2"/>
</dbReference>